<reference evidence="3" key="1">
    <citation type="submission" date="2023-08" db="EMBL/GenBank/DDBJ databases">
        <authorList>
            <person name="Audoor S."/>
            <person name="Bilcke G."/>
        </authorList>
    </citation>
    <scope>NUCLEOTIDE SEQUENCE</scope>
</reference>
<organism evidence="3 4">
    <name type="scientific">Cylindrotheca closterium</name>
    <dbReference type="NCBI Taxonomy" id="2856"/>
    <lineage>
        <taxon>Eukaryota</taxon>
        <taxon>Sar</taxon>
        <taxon>Stramenopiles</taxon>
        <taxon>Ochrophyta</taxon>
        <taxon>Bacillariophyta</taxon>
        <taxon>Bacillariophyceae</taxon>
        <taxon>Bacillariophycidae</taxon>
        <taxon>Bacillariales</taxon>
        <taxon>Bacillariaceae</taxon>
        <taxon>Cylindrotheca</taxon>
    </lineage>
</organism>
<gene>
    <name evidence="3" type="ORF">CYCCA115_LOCUS1071</name>
</gene>
<evidence type="ECO:0000256" key="1">
    <source>
        <dbReference type="SAM" id="SignalP"/>
    </source>
</evidence>
<feature type="chain" id="PRO_5042167639" description="SET domain-containing protein" evidence="1">
    <location>
        <begin position="24"/>
        <end position="223"/>
    </location>
</feature>
<keyword evidence="1" id="KW-0732">Signal</keyword>
<evidence type="ECO:0000313" key="3">
    <source>
        <dbReference type="EMBL" id="CAJ1924176.1"/>
    </source>
</evidence>
<dbReference type="AlphaFoldDB" id="A0AAD2FBI3"/>
<dbReference type="PROSITE" id="PS50280">
    <property type="entry name" value="SET"/>
    <property type="match status" value="1"/>
</dbReference>
<dbReference type="SMART" id="SM00317">
    <property type="entry name" value="SET"/>
    <property type="match status" value="1"/>
</dbReference>
<dbReference type="InterPro" id="IPR001214">
    <property type="entry name" value="SET_dom"/>
</dbReference>
<name>A0AAD2FBI3_9STRA</name>
<keyword evidence="4" id="KW-1185">Reference proteome</keyword>
<dbReference type="Proteomes" id="UP001295423">
    <property type="component" value="Unassembled WGS sequence"/>
</dbReference>
<feature type="domain" description="SET" evidence="2">
    <location>
        <begin position="60"/>
        <end position="209"/>
    </location>
</feature>
<comment type="caution">
    <text evidence="3">The sequence shown here is derived from an EMBL/GenBank/DDBJ whole genome shotgun (WGS) entry which is preliminary data.</text>
</comment>
<dbReference type="EMBL" id="CAKOGP040000002">
    <property type="protein sequence ID" value="CAJ1924176.1"/>
    <property type="molecule type" value="Genomic_DNA"/>
</dbReference>
<evidence type="ECO:0000259" key="2">
    <source>
        <dbReference type="PROSITE" id="PS50280"/>
    </source>
</evidence>
<sequence>MILNIRLVVSICIVASMPLLASSFSPAELWAIRAASALTTYFGFITVADRPRGGLLVDPKCLEVKQSTVPGAGLGCYAATTMRKGTPIGTYPGVVVPLTQNLDKLRAYPQCEGYVWRFSDNKFVIDPTNNVGDIEDNCKGGNPSMPLSQLFFSSVLSFVQVPTTLCRINEPPKGRDVNVVTDEDRESRTVTFILERDVYESEELFIDYGLSYDRSMYNGGSSS</sequence>
<dbReference type="Pfam" id="PF00856">
    <property type="entry name" value="SET"/>
    <property type="match status" value="1"/>
</dbReference>
<proteinExistence type="predicted"/>
<dbReference type="InterPro" id="IPR046341">
    <property type="entry name" value="SET_dom_sf"/>
</dbReference>
<feature type="signal peptide" evidence="1">
    <location>
        <begin position="1"/>
        <end position="23"/>
    </location>
</feature>
<accession>A0AAD2FBI3</accession>
<dbReference type="SUPFAM" id="SSF82199">
    <property type="entry name" value="SET domain"/>
    <property type="match status" value="1"/>
</dbReference>
<dbReference type="Gene3D" id="2.170.270.10">
    <property type="entry name" value="SET domain"/>
    <property type="match status" value="1"/>
</dbReference>
<evidence type="ECO:0000313" key="4">
    <source>
        <dbReference type="Proteomes" id="UP001295423"/>
    </source>
</evidence>
<protein>
    <recommendedName>
        <fullName evidence="2">SET domain-containing protein</fullName>
    </recommendedName>
</protein>